<dbReference type="AlphaFoldDB" id="A0AA39UH10"/>
<reference evidence="1" key="1">
    <citation type="submission" date="2023-06" db="EMBL/GenBank/DDBJ databases">
        <authorList>
            <consortium name="Lawrence Berkeley National Laboratory"/>
            <person name="Ahrendt S."/>
            <person name="Sahu N."/>
            <person name="Indic B."/>
            <person name="Wong-Bajracharya J."/>
            <person name="Merenyi Z."/>
            <person name="Ke H.-M."/>
            <person name="Monk M."/>
            <person name="Kocsube S."/>
            <person name="Drula E."/>
            <person name="Lipzen A."/>
            <person name="Balint B."/>
            <person name="Henrissat B."/>
            <person name="Andreopoulos B."/>
            <person name="Martin F.M."/>
            <person name="Harder C.B."/>
            <person name="Rigling D."/>
            <person name="Ford K.L."/>
            <person name="Foster G.D."/>
            <person name="Pangilinan J."/>
            <person name="Papanicolaou A."/>
            <person name="Barry K."/>
            <person name="LaButti K."/>
            <person name="Viragh M."/>
            <person name="Koriabine M."/>
            <person name="Yan M."/>
            <person name="Riley R."/>
            <person name="Champramary S."/>
            <person name="Plett K.L."/>
            <person name="Tsai I.J."/>
            <person name="Slot J."/>
            <person name="Sipos G."/>
            <person name="Plett J."/>
            <person name="Nagy L.G."/>
            <person name="Grigoriev I.V."/>
        </authorList>
    </citation>
    <scope>NUCLEOTIDE SEQUENCE</scope>
    <source>
        <strain evidence="1">ICMP 16352</strain>
    </source>
</reference>
<gene>
    <name evidence="1" type="ORF">IW261DRAFT_1022989</name>
</gene>
<keyword evidence="2" id="KW-1185">Reference proteome</keyword>
<protein>
    <recommendedName>
        <fullName evidence="3">F-box domain-containing protein</fullName>
    </recommendedName>
</protein>
<dbReference type="Proteomes" id="UP001175227">
    <property type="component" value="Unassembled WGS sequence"/>
</dbReference>
<evidence type="ECO:0000313" key="2">
    <source>
        <dbReference type="Proteomes" id="UP001175227"/>
    </source>
</evidence>
<sequence>MLPQELWDLIIGHLDGDIPSLKCCALTSTAFRPASQKGIFSRIYVSSISPSSYHGHTFGNLYTLLSTSPHVAPLITSFELSLHHQSEASEFEKILLILPLLCNVHRFFLLSATNLIFEWINLPVRVQESLVAFWHASNIVDLRIEAMGHMALGEGSHLRMGGWSSLKHLAILWSYPERLWERNDRDSLPPPQLESLTVGYFNLDLTKHAGLDISFVRRFSAALEIEQNASSVPNIQDLLAQFQDTLEYLHLEMLLHRQR</sequence>
<evidence type="ECO:0008006" key="3">
    <source>
        <dbReference type="Google" id="ProtNLM"/>
    </source>
</evidence>
<accession>A0AA39UH10</accession>
<proteinExistence type="predicted"/>
<dbReference type="EMBL" id="JAUEPR010000007">
    <property type="protein sequence ID" value="KAK0482204.1"/>
    <property type="molecule type" value="Genomic_DNA"/>
</dbReference>
<name>A0AA39UH10_9AGAR</name>
<evidence type="ECO:0000313" key="1">
    <source>
        <dbReference type="EMBL" id="KAK0482204.1"/>
    </source>
</evidence>
<organism evidence="1 2">
    <name type="scientific">Armillaria novae-zelandiae</name>
    <dbReference type="NCBI Taxonomy" id="153914"/>
    <lineage>
        <taxon>Eukaryota</taxon>
        <taxon>Fungi</taxon>
        <taxon>Dikarya</taxon>
        <taxon>Basidiomycota</taxon>
        <taxon>Agaricomycotina</taxon>
        <taxon>Agaricomycetes</taxon>
        <taxon>Agaricomycetidae</taxon>
        <taxon>Agaricales</taxon>
        <taxon>Marasmiineae</taxon>
        <taxon>Physalacriaceae</taxon>
        <taxon>Armillaria</taxon>
    </lineage>
</organism>
<comment type="caution">
    <text evidence="1">The sequence shown here is derived from an EMBL/GenBank/DDBJ whole genome shotgun (WGS) entry which is preliminary data.</text>
</comment>